<feature type="non-terminal residue" evidence="1">
    <location>
        <position position="1"/>
    </location>
</feature>
<name>A0A0F9HAV1_9ZZZZ</name>
<gene>
    <name evidence="1" type="ORF">LCGC14_2021200</name>
</gene>
<protein>
    <submittedName>
        <fullName evidence="1">Uncharacterized protein</fullName>
    </submittedName>
</protein>
<dbReference type="AlphaFoldDB" id="A0A0F9HAV1"/>
<evidence type="ECO:0000313" key="1">
    <source>
        <dbReference type="EMBL" id="KKL78805.1"/>
    </source>
</evidence>
<dbReference type="EMBL" id="LAZR01023348">
    <property type="protein sequence ID" value="KKL78805.1"/>
    <property type="molecule type" value="Genomic_DNA"/>
</dbReference>
<organism evidence="1">
    <name type="scientific">marine sediment metagenome</name>
    <dbReference type="NCBI Taxonomy" id="412755"/>
    <lineage>
        <taxon>unclassified sequences</taxon>
        <taxon>metagenomes</taxon>
        <taxon>ecological metagenomes</taxon>
    </lineage>
</organism>
<reference evidence="1" key="1">
    <citation type="journal article" date="2015" name="Nature">
        <title>Complex archaea that bridge the gap between prokaryotes and eukaryotes.</title>
        <authorList>
            <person name="Spang A."/>
            <person name="Saw J.H."/>
            <person name="Jorgensen S.L."/>
            <person name="Zaremba-Niedzwiedzka K."/>
            <person name="Martijn J."/>
            <person name="Lind A.E."/>
            <person name="van Eijk R."/>
            <person name="Schleper C."/>
            <person name="Guy L."/>
            <person name="Ettema T.J."/>
        </authorList>
    </citation>
    <scope>NUCLEOTIDE SEQUENCE</scope>
</reference>
<proteinExistence type="predicted"/>
<accession>A0A0F9HAV1</accession>
<comment type="caution">
    <text evidence="1">The sequence shown here is derived from an EMBL/GenBank/DDBJ whole genome shotgun (WGS) entry which is preliminary data.</text>
</comment>
<sequence>LGSNDWLVLEHCGRMWDLTQTDYVKQVFGQTRAERLKVLRTEAETIIRENDLSGKEKNKAQSNASFSGLDGRKDWSIVKSDHNDDFMDRFQLEADFNVLMTTSIVSLQMGGDKALKEWEDWKILGVKPEGEKHNRYRASTVAYAYKNGNKEYSWRTDLGLGKGKDRGKELVRDIDMTDIGFVRSYMEHHGEWEADEEL</sequence>